<evidence type="ECO:0000313" key="10">
    <source>
        <dbReference type="Proteomes" id="UP000002318"/>
    </source>
</evidence>
<evidence type="ECO:0000256" key="8">
    <source>
        <dbReference type="SAM" id="Phobius"/>
    </source>
</evidence>
<evidence type="ECO:0000256" key="6">
    <source>
        <dbReference type="ARBA" id="ARBA00023136"/>
    </source>
</evidence>
<keyword evidence="10" id="KW-1185">Reference proteome</keyword>
<dbReference type="STRING" id="573413.Spirs_3203"/>
<keyword evidence="3" id="KW-1003">Cell membrane</keyword>
<dbReference type="KEGG" id="ssm:Spirs_3203"/>
<gene>
    <name evidence="9" type="ordered locus">Spirs_3203</name>
</gene>
<dbReference type="RefSeq" id="WP_013255760.1">
    <property type="nucleotide sequence ID" value="NC_014364.1"/>
</dbReference>
<dbReference type="PANTHER" id="PTHR30558">
    <property type="entry name" value="EXBD MEMBRANE COMPONENT OF PMF-DRIVEN MACROMOLECULE IMPORT SYSTEM"/>
    <property type="match status" value="1"/>
</dbReference>
<dbReference type="Proteomes" id="UP000002318">
    <property type="component" value="Chromosome"/>
</dbReference>
<evidence type="ECO:0000256" key="5">
    <source>
        <dbReference type="ARBA" id="ARBA00022989"/>
    </source>
</evidence>
<dbReference type="GO" id="GO:0005886">
    <property type="term" value="C:plasma membrane"/>
    <property type="evidence" value="ECO:0007669"/>
    <property type="project" value="UniProtKB-SubCell"/>
</dbReference>
<name>E1R5H3_SEDSS</name>
<dbReference type="GO" id="GO:0015031">
    <property type="term" value="P:protein transport"/>
    <property type="evidence" value="ECO:0007669"/>
    <property type="project" value="UniProtKB-KW"/>
</dbReference>
<evidence type="ECO:0000256" key="3">
    <source>
        <dbReference type="ARBA" id="ARBA00022475"/>
    </source>
</evidence>
<evidence type="ECO:0000256" key="2">
    <source>
        <dbReference type="ARBA" id="ARBA00005811"/>
    </source>
</evidence>
<feature type="transmembrane region" description="Helical" evidence="8">
    <location>
        <begin position="21"/>
        <end position="41"/>
    </location>
</feature>
<organism evidence="9 10">
    <name type="scientific">Sediminispirochaeta smaragdinae (strain DSM 11293 / JCM 15392 / SEBR 4228)</name>
    <name type="common">Spirochaeta smaragdinae</name>
    <dbReference type="NCBI Taxonomy" id="573413"/>
    <lineage>
        <taxon>Bacteria</taxon>
        <taxon>Pseudomonadati</taxon>
        <taxon>Spirochaetota</taxon>
        <taxon>Spirochaetia</taxon>
        <taxon>Spirochaetales</taxon>
        <taxon>Spirochaetaceae</taxon>
        <taxon>Sediminispirochaeta</taxon>
    </lineage>
</organism>
<keyword evidence="4 7" id="KW-0812">Transmembrane</keyword>
<keyword evidence="7" id="KW-0653">Protein transport</keyword>
<dbReference type="EMBL" id="CP002116">
    <property type="protein sequence ID" value="ADK82301.1"/>
    <property type="molecule type" value="Genomic_DNA"/>
</dbReference>
<sequence length="134" mass="14842">MTFRRRLKPTATVDLVPMIDVVFQLVIFFMVSSTFLLTPGISIELPSSSTAEPAVMTRLVVTVVSEDEIYLNRDRYALADLKEGLASLRSQDDIKAVIIEGDSGVSYSLMVRLLDVLRTEGFTGITLRTKDDAP</sequence>
<dbReference type="OrthoDB" id="9793581at2"/>
<dbReference type="AlphaFoldDB" id="E1R5H3"/>
<dbReference type="HOGENOM" id="CLU_085305_3_5_12"/>
<dbReference type="GO" id="GO:0022857">
    <property type="term" value="F:transmembrane transporter activity"/>
    <property type="evidence" value="ECO:0007669"/>
    <property type="project" value="InterPro"/>
</dbReference>
<dbReference type="InterPro" id="IPR003400">
    <property type="entry name" value="ExbD"/>
</dbReference>
<keyword evidence="6 8" id="KW-0472">Membrane</keyword>
<evidence type="ECO:0000256" key="4">
    <source>
        <dbReference type="ARBA" id="ARBA00022692"/>
    </source>
</evidence>
<comment type="subcellular location">
    <subcellularLocation>
        <location evidence="1">Cell membrane</location>
        <topology evidence="1">Single-pass membrane protein</topology>
    </subcellularLocation>
    <subcellularLocation>
        <location evidence="7">Cell membrane</location>
        <topology evidence="7">Single-pass type II membrane protein</topology>
    </subcellularLocation>
</comment>
<keyword evidence="5 8" id="KW-1133">Transmembrane helix</keyword>
<protein>
    <submittedName>
        <fullName evidence="9">Biopolymer transport protein ExbD/TolR</fullName>
    </submittedName>
</protein>
<evidence type="ECO:0000256" key="1">
    <source>
        <dbReference type="ARBA" id="ARBA00004162"/>
    </source>
</evidence>
<accession>E1R5H3</accession>
<evidence type="ECO:0000256" key="7">
    <source>
        <dbReference type="RuleBase" id="RU003879"/>
    </source>
</evidence>
<evidence type="ECO:0000313" key="9">
    <source>
        <dbReference type="EMBL" id="ADK82301.1"/>
    </source>
</evidence>
<proteinExistence type="inferred from homology"/>
<dbReference type="eggNOG" id="COG0848">
    <property type="taxonomic scope" value="Bacteria"/>
</dbReference>
<reference evidence="9 10" key="1">
    <citation type="journal article" date="2010" name="Stand. Genomic Sci.">
        <title>Complete genome sequence of Spirochaeta smaragdinae type strain (SEBR 4228).</title>
        <authorList>
            <person name="Mavromatis K."/>
            <person name="Yasawong M."/>
            <person name="Chertkov O."/>
            <person name="Lapidus A."/>
            <person name="Lucas S."/>
            <person name="Nolan M."/>
            <person name="Del Rio T.G."/>
            <person name="Tice H."/>
            <person name="Cheng J.F."/>
            <person name="Pitluck S."/>
            <person name="Liolios K."/>
            <person name="Ivanova N."/>
            <person name="Tapia R."/>
            <person name="Han C."/>
            <person name="Bruce D."/>
            <person name="Goodwin L."/>
            <person name="Pati A."/>
            <person name="Chen A."/>
            <person name="Palaniappan K."/>
            <person name="Land M."/>
            <person name="Hauser L."/>
            <person name="Chang Y.J."/>
            <person name="Jeffries C.D."/>
            <person name="Detter J.C."/>
            <person name="Rohde M."/>
            <person name="Brambilla E."/>
            <person name="Spring S."/>
            <person name="Goker M."/>
            <person name="Sikorski J."/>
            <person name="Woyke T."/>
            <person name="Bristow J."/>
            <person name="Eisen J.A."/>
            <person name="Markowitz V."/>
            <person name="Hugenholtz P."/>
            <person name="Klenk H.P."/>
            <person name="Kyrpides N.C."/>
        </authorList>
    </citation>
    <scope>NUCLEOTIDE SEQUENCE [LARGE SCALE GENOMIC DNA]</scope>
    <source>
        <strain evidence="10">DSM 11293 / JCM 15392 / SEBR 4228</strain>
    </source>
</reference>
<keyword evidence="7" id="KW-0813">Transport</keyword>
<comment type="similarity">
    <text evidence="2 7">Belongs to the ExbD/TolR family.</text>
</comment>
<dbReference type="Pfam" id="PF02472">
    <property type="entry name" value="ExbD"/>
    <property type="match status" value="1"/>
</dbReference>
<dbReference type="Gene3D" id="3.30.420.270">
    <property type="match status" value="1"/>
</dbReference>
<dbReference type="PANTHER" id="PTHR30558:SF3">
    <property type="entry name" value="BIOPOLYMER TRANSPORT PROTEIN EXBD-RELATED"/>
    <property type="match status" value="1"/>
</dbReference>